<sequence>MFLSSTSSESDSCDSYNSNSFNWSLKFKGYQISRFGSYDPSKNITNVLRNQVSGIISLASTEVKFDTNLVGYEAFAAIGGTVSFRIIQYDDCLEDSCFSKVFRDSPVWNPKLIIREQAFTLVPGYNRIQIAPISIKKGYILNVLDYSRVLAVNATNDSTIMSDYLIVALTSRKLNMTENWRLYSSAIHSIEANISNSTVNLVRHFKNWYHLTCWDLDHILDLMVNCTLFIKSRSKSDSYEVDYGNGQIKNFSFSDHTKNFVGMTLPDEAPTKSTWNANYLMLNTEFVNDTWIYGFEYFASLGGTVKFVLYSPTFCVRTSRCADQLMKDPIKALTFTYTIWVTTVFEGKNRFYLTQPVMAKKGDMLYLESIGFTARFFYDTNRYELYEDMVINGTANYLHKIELWKKSNILINVLTEPKLYSDTVPISVNYSSIGNYNITVKNKNSLAENLITKELTISKNQTIDLYCKDNNRTINNTINCVVIASSFSKSDRVLTSNQNLYSLSENC</sequence>
<evidence type="ECO:0000313" key="2">
    <source>
        <dbReference type="Proteomes" id="UP000276133"/>
    </source>
</evidence>
<keyword evidence="2" id="KW-1185">Reference proteome</keyword>
<dbReference type="Proteomes" id="UP000276133">
    <property type="component" value="Unassembled WGS sequence"/>
</dbReference>
<dbReference type="OrthoDB" id="10202098at2759"/>
<proteinExistence type="predicted"/>
<comment type="caution">
    <text evidence="1">The sequence shown here is derived from an EMBL/GenBank/DDBJ whole genome shotgun (WGS) entry which is preliminary data.</text>
</comment>
<name>A0A3M7T9G0_BRAPC</name>
<dbReference type="AlphaFoldDB" id="A0A3M7T9G0"/>
<protein>
    <submittedName>
        <fullName evidence="1">Uncharacterized protein</fullName>
    </submittedName>
</protein>
<organism evidence="1 2">
    <name type="scientific">Brachionus plicatilis</name>
    <name type="common">Marine rotifer</name>
    <name type="synonym">Brachionus muelleri</name>
    <dbReference type="NCBI Taxonomy" id="10195"/>
    <lineage>
        <taxon>Eukaryota</taxon>
        <taxon>Metazoa</taxon>
        <taxon>Spiralia</taxon>
        <taxon>Gnathifera</taxon>
        <taxon>Rotifera</taxon>
        <taxon>Eurotatoria</taxon>
        <taxon>Monogononta</taxon>
        <taxon>Pseudotrocha</taxon>
        <taxon>Ploima</taxon>
        <taxon>Brachionidae</taxon>
        <taxon>Brachionus</taxon>
    </lineage>
</organism>
<dbReference type="EMBL" id="REGN01000062">
    <property type="protein sequence ID" value="RNA44726.1"/>
    <property type="molecule type" value="Genomic_DNA"/>
</dbReference>
<accession>A0A3M7T9G0</accession>
<reference evidence="1 2" key="1">
    <citation type="journal article" date="2018" name="Sci. Rep.">
        <title>Genomic signatures of local adaptation to the degree of environmental predictability in rotifers.</title>
        <authorList>
            <person name="Franch-Gras L."/>
            <person name="Hahn C."/>
            <person name="Garcia-Roger E.M."/>
            <person name="Carmona M.J."/>
            <person name="Serra M."/>
            <person name="Gomez A."/>
        </authorList>
    </citation>
    <scope>NUCLEOTIDE SEQUENCE [LARGE SCALE GENOMIC DNA]</scope>
    <source>
        <strain evidence="1">HYR1</strain>
    </source>
</reference>
<gene>
    <name evidence="1" type="ORF">BpHYR1_028679</name>
</gene>
<evidence type="ECO:0000313" key="1">
    <source>
        <dbReference type="EMBL" id="RNA44726.1"/>
    </source>
</evidence>